<reference evidence="8 9" key="1">
    <citation type="journal article" date="2016" name="Nat. Commun.">
        <title>Thousands of microbial genomes shed light on interconnected biogeochemical processes in an aquifer system.</title>
        <authorList>
            <person name="Anantharaman K."/>
            <person name="Brown C.T."/>
            <person name="Hug L.A."/>
            <person name="Sharon I."/>
            <person name="Castelle C.J."/>
            <person name="Probst A.J."/>
            <person name="Thomas B.C."/>
            <person name="Singh A."/>
            <person name="Wilkins M.J."/>
            <person name="Karaoz U."/>
            <person name="Brodie E.L."/>
            <person name="Williams K.H."/>
            <person name="Hubbard S.S."/>
            <person name="Banfield J.F."/>
        </authorList>
    </citation>
    <scope>NUCLEOTIDE SEQUENCE [LARGE SCALE GENOMIC DNA]</scope>
</reference>
<organism evidence="8 9">
    <name type="scientific">Candidatus Lambdaproteobacteria bacterium RIFOXYD2_FULL_50_16</name>
    <dbReference type="NCBI Taxonomy" id="1817772"/>
    <lineage>
        <taxon>Bacteria</taxon>
        <taxon>Pseudomonadati</taxon>
        <taxon>Pseudomonadota</taxon>
        <taxon>Candidatus Lambdaproteobacteria</taxon>
    </lineage>
</organism>
<evidence type="ECO:0000256" key="1">
    <source>
        <dbReference type="ARBA" id="ARBA00001966"/>
    </source>
</evidence>
<dbReference type="SFLD" id="SFLDS00029">
    <property type="entry name" value="Radical_SAM"/>
    <property type="match status" value="1"/>
</dbReference>
<evidence type="ECO:0000313" key="9">
    <source>
        <dbReference type="Proteomes" id="UP000178449"/>
    </source>
</evidence>
<dbReference type="InterPro" id="IPR013785">
    <property type="entry name" value="Aldolase_TIM"/>
</dbReference>
<keyword evidence="4" id="KW-0479">Metal-binding</keyword>
<dbReference type="STRING" id="1817772.A2527_13990"/>
<evidence type="ECO:0000256" key="6">
    <source>
        <dbReference type="ARBA" id="ARBA00023014"/>
    </source>
</evidence>
<dbReference type="SFLD" id="SFLDG01060">
    <property type="entry name" value="BATS_domain_containing"/>
    <property type="match status" value="1"/>
</dbReference>
<proteinExistence type="predicted"/>
<dbReference type="Pfam" id="PF04055">
    <property type="entry name" value="Radical_SAM"/>
    <property type="match status" value="1"/>
</dbReference>
<evidence type="ECO:0000259" key="7">
    <source>
        <dbReference type="SMART" id="SM00876"/>
    </source>
</evidence>
<dbReference type="PANTHER" id="PTHR43583:SF1">
    <property type="entry name" value="2-IMINOACETATE SYNTHASE"/>
    <property type="match status" value="1"/>
</dbReference>
<dbReference type="Pfam" id="PF06968">
    <property type="entry name" value="BATS"/>
    <property type="match status" value="1"/>
</dbReference>
<dbReference type="GO" id="GO:0005506">
    <property type="term" value="F:iron ion binding"/>
    <property type="evidence" value="ECO:0007669"/>
    <property type="project" value="InterPro"/>
</dbReference>
<keyword evidence="6" id="KW-0411">Iron-sulfur</keyword>
<sequence length="383" mass="42824">MGKESAIKPLEPGFEQVFAQHPWAQMGAKLAQIGEAQVKKALSRAGQGSPADFMALVSPAAEPYLEEMAHLAQALTRKRFGKTVQMYLPLYLSNECHNSCLYCGFSKDNPVPRIRLDQKAVEQEIAVLKGMGVCQVLLVTGDFSAKRAVEYLGQALDWITPHFAQVSMEVQPLSQAEYQVLIKKGLHGVMVYQETYGPQYAKFHPHGSKADFFWRLGTADRLGRAGVHKIGLGALLGLDDWRLDSFYTALLVSHLEKHYWQSKLSISFPRLRPAKGGFQPEHPVSDRHLVQLILAYRIFNENLELSLSTRESPDFRDQVIPLGITSISAGSKTEPGGYANPNTQLEQFEIHDARSPQAMEKALAQKGLETLWKDWDPHFGKPQ</sequence>
<dbReference type="SFLD" id="SFLDF00301">
    <property type="entry name" value="2-iminoacetate_synthase_(ThiH)"/>
    <property type="match status" value="1"/>
</dbReference>
<evidence type="ECO:0000256" key="3">
    <source>
        <dbReference type="ARBA" id="ARBA00022691"/>
    </source>
</evidence>
<evidence type="ECO:0000256" key="2">
    <source>
        <dbReference type="ARBA" id="ARBA00022485"/>
    </source>
</evidence>
<name>A0A1F6G4K3_9PROT</name>
<dbReference type="InterPro" id="IPR012726">
    <property type="entry name" value="ThiH"/>
</dbReference>
<comment type="cofactor">
    <cofactor evidence="1">
        <name>[4Fe-4S] cluster</name>
        <dbReference type="ChEBI" id="CHEBI:49883"/>
    </cofactor>
</comment>
<dbReference type="InterPro" id="IPR034428">
    <property type="entry name" value="ThiH/NoCL/HydG-like"/>
</dbReference>
<dbReference type="PANTHER" id="PTHR43583">
    <property type="entry name" value="2-IMINOACETATE SYNTHASE"/>
    <property type="match status" value="1"/>
</dbReference>
<dbReference type="AlphaFoldDB" id="A0A1F6G4K3"/>
<dbReference type="InterPro" id="IPR010722">
    <property type="entry name" value="BATS_dom"/>
</dbReference>
<evidence type="ECO:0000256" key="5">
    <source>
        <dbReference type="ARBA" id="ARBA00023004"/>
    </source>
</evidence>
<evidence type="ECO:0000313" key="8">
    <source>
        <dbReference type="EMBL" id="OGG93043.1"/>
    </source>
</evidence>
<accession>A0A1F6G4K3</accession>
<dbReference type="EMBL" id="MFNE01000053">
    <property type="protein sequence ID" value="OGG93043.1"/>
    <property type="molecule type" value="Genomic_DNA"/>
</dbReference>
<dbReference type="SUPFAM" id="SSF102114">
    <property type="entry name" value="Radical SAM enzymes"/>
    <property type="match status" value="1"/>
</dbReference>
<dbReference type="SFLD" id="SFLDG01081">
    <property type="entry name" value="cleavage_of_the_Ca-Cb_bond_in"/>
    <property type="match status" value="1"/>
</dbReference>
<comment type="caution">
    <text evidence="8">The sequence shown here is derived from an EMBL/GenBank/DDBJ whole genome shotgun (WGS) entry which is preliminary data.</text>
</comment>
<dbReference type="CDD" id="cd01335">
    <property type="entry name" value="Radical_SAM"/>
    <property type="match status" value="1"/>
</dbReference>
<dbReference type="Gene3D" id="3.20.20.70">
    <property type="entry name" value="Aldolase class I"/>
    <property type="match status" value="1"/>
</dbReference>
<dbReference type="GO" id="GO:0051539">
    <property type="term" value="F:4 iron, 4 sulfur cluster binding"/>
    <property type="evidence" value="ECO:0007669"/>
    <property type="project" value="UniProtKB-KW"/>
</dbReference>
<feature type="domain" description="Biotin and thiamin synthesis-associated" evidence="7">
    <location>
        <begin position="267"/>
        <end position="370"/>
    </location>
</feature>
<dbReference type="SMART" id="SM00876">
    <property type="entry name" value="BATS"/>
    <property type="match status" value="1"/>
</dbReference>
<protein>
    <submittedName>
        <fullName evidence="8">Thiamine biosynthesis protein ThiH</fullName>
    </submittedName>
</protein>
<keyword evidence="5" id="KW-0408">Iron</keyword>
<keyword evidence="3" id="KW-0949">S-adenosyl-L-methionine</keyword>
<keyword evidence="2" id="KW-0004">4Fe-4S</keyword>
<evidence type="ECO:0000256" key="4">
    <source>
        <dbReference type="ARBA" id="ARBA00022723"/>
    </source>
</evidence>
<dbReference type="InterPro" id="IPR058240">
    <property type="entry name" value="rSAM_sf"/>
</dbReference>
<dbReference type="InterPro" id="IPR007197">
    <property type="entry name" value="rSAM"/>
</dbReference>
<gene>
    <name evidence="8" type="ORF">A2527_13990</name>
</gene>
<dbReference type="GO" id="GO:0003824">
    <property type="term" value="F:catalytic activity"/>
    <property type="evidence" value="ECO:0007669"/>
    <property type="project" value="InterPro"/>
</dbReference>
<dbReference type="NCBIfam" id="TIGR02351">
    <property type="entry name" value="thiH"/>
    <property type="match status" value="1"/>
</dbReference>
<dbReference type="GO" id="GO:0009228">
    <property type="term" value="P:thiamine biosynthetic process"/>
    <property type="evidence" value="ECO:0007669"/>
    <property type="project" value="InterPro"/>
</dbReference>
<dbReference type="Proteomes" id="UP000178449">
    <property type="component" value="Unassembled WGS sequence"/>
</dbReference>